<keyword evidence="2" id="KW-1185">Reference proteome</keyword>
<comment type="caution">
    <text evidence="1">The sequence shown here is derived from an EMBL/GenBank/DDBJ whole genome shotgun (WGS) entry which is preliminary data.</text>
</comment>
<protein>
    <submittedName>
        <fullName evidence="1">Uncharacterized protein</fullName>
    </submittedName>
</protein>
<accession>A0AA36D0N8</accession>
<reference evidence="1" key="1">
    <citation type="submission" date="2023-06" db="EMBL/GenBank/DDBJ databases">
        <authorList>
            <person name="Delattre M."/>
        </authorList>
    </citation>
    <scope>NUCLEOTIDE SEQUENCE</scope>
    <source>
        <strain evidence="1">AF72</strain>
    </source>
</reference>
<dbReference type="EMBL" id="CATQJA010002650">
    <property type="protein sequence ID" value="CAJ0577393.1"/>
    <property type="molecule type" value="Genomic_DNA"/>
</dbReference>
<evidence type="ECO:0000313" key="1">
    <source>
        <dbReference type="EMBL" id="CAJ0577393.1"/>
    </source>
</evidence>
<organism evidence="1 2">
    <name type="scientific">Mesorhabditis spiculigera</name>
    <dbReference type="NCBI Taxonomy" id="96644"/>
    <lineage>
        <taxon>Eukaryota</taxon>
        <taxon>Metazoa</taxon>
        <taxon>Ecdysozoa</taxon>
        <taxon>Nematoda</taxon>
        <taxon>Chromadorea</taxon>
        <taxon>Rhabditida</taxon>
        <taxon>Rhabditina</taxon>
        <taxon>Rhabditomorpha</taxon>
        <taxon>Rhabditoidea</taxon>
        <taxon>Rhabditidae</taxon>
        <taxon>Mesorhabditinae</taxon>
        <taxon>Mesorhabditis</taxon>
    </lineage>
</organism>
<sequence>MRYCARIAALLIWFCLLALGSTRLDGFRHKLPADVEKAKAQIMEVRRIFGLVEFPWTISAVDGDERLYQKGVKLIPNILRTYQEFWVDRCPDPITQEQAKIWVSHSAFVLDAYLEWERGNLTGKPFPYEEVDGFLRRFRNIYESMQSPELFDVKSLNITKLKKGSANASFEGLFEQMETQHGPLNDTSLNGCYWTQHILDSNFRMDVAWSAIDKIQYDLMVLERAMNIYLNKTGIGEVDAFYQIFDKISELGRRSLAKVKARVNDLKRIFGLEEWPYLKNLSGDKHLYDKGIKLIPGILEAYEDLYVDRCPNPITREEARIWAKHRAFVLDAYVAWSRGDSTGKPFPSDKVDAFFQQFRDIYDVMPNPELFHVKSLNITELDMGSAEASFEALFDKMEDENFDGPINAAEVHRCYWRQLIFDNKFDITAIWPQVQKMGPEWMALSIISFVSHNHTTDDLHELWGEVAELQWSTRSNQQQYIDHSLEDAVFHRNISTSNMDLPAGSRQLHYRAQRARARIRDVRKIFGLQGSGYGWVQVGGDERLYEKGVNLIPDIVRIHQEFYVNRCPDPIPQEEAKIWVSQRAFVLDAYLEWERGNLTGKPFPYEEVDAFFRQFRDIYESMLTPELFDVKSLNITELNKGSANASFEGLFEQIETQHGPLDETAFNGCYWTQHILDSNFCRSGTWPELNKLLIDQYALQRATFIYKNHTGIERGDWLDEVPSDLWAIFEHLSYLSDRSLAKVKARENDLKRIFGLDDWPHTVNLSGGDERLYEKGIKLIPGILEAYEELFVDRCRDPITKEEAKIWAEHRGFVLDAFLAWDRRNSTGKPFPYGEVDAFFQEFRDIYDVMPNPELFDVKSLNIPELDMGSAEASFEVLFDKMEDENFHGPINATAVYRCYWRQLIFDNNFAATDIWPHLQKMGPDVGLLSAVTHLYHNHTGKDPEALMTPVYELQMMTMMLLQRNMAHTFEGL</sequence>
<feature type="non-terminal residue" evidence="1">
    <location>
        <position position="973"/>
    </location>
</feature>
<evidence type="ECO:0000313" key="2">
    <source>
        <dbReference type="Proteomes" id="UP001177023"/>
    </source>
</evidence>
<dbReference type="AlphaFoldDB" id="A0AA36D0N8"/>
<proteinExistence type="predicted"/>
<name>A0AA36D0N8_9BILA</name>
<dbReference type="Proteomes" id="UP001177023">
    <property type="component" value="Unassembled WGS sequence"/>
</dbReference>
<gene>
    <name evidence="1" type="ORF">MSPICULIGERA_LOCUS15666</name>
</gene>